<dbReference type="KEGG" id="rbi:RB2501_00256"/>
<dbReference type="AlphaFoldDB" id="A4CNJ4"/>
<sequence>MFDFPNYVLYSQVTANRFLFSKRRLNTLLVASVHRISHRLSGQGNHPPIELFSMFNVKKAGFRMAPRVLRAGSLKQPL</sequence>
<name>A4CNJ4_ROBBH</name>
<reference evidence="1 2" key="1">
    <citation type="journal article" date="2009" name="J. Bacteriol.">
        <title>Complete genome sequence of Robiginitalea biformata HTCC2501.</title>
        <authorList>
            <person name="Oh H.M."/>
            <person name="Giovannoni S.J."/>
            <person name="Lee K."/>
            <person name="Ferriera S."/>
            <person name="Johnson J."/>
            <person name="Cho J.C."/>
        </authorList>
    </citation>
    <scope>NUCLEOTIDE SEQUENCE [LARGE SCALE GENOMIC DNA]</scope>
    <source>
        <strain evidence="2">ATCC BAA-864 / HTCC2501 / KCTC 12146</strain>
    </source>
</reference>
<gene>
    <name evidence="1" type="ordered locus">RB2501_00256</name>
</gene>
<organism evidence="1 2">
    <name type="scientific">Robiginitalea biformata (strain ATCC BAA-864 / DSM 15991 / KCTC 12146 / HTCC2501)</name>
    <dbReference type="NCBI Taxonomy" id="313596"/>
    <lineage>
        <taxon>Bacteria</taxon>
        <taxon>Pseudomonadati</taxon>
        <taxon>Bacteroidota</taxon>
        <taxon>Flavobacteriia</taxon>
        <taxon>Flavobacteriales</taxon>
        <taxon>Flavobacteriaceae</taxon>
        <taxon>Robiginitalea</taxon>
    </lineage>
</organism>
<dbReference type="HOGENOM" id="CLU_2619770_0_0_10"/>
<dbReference type="STRING" id="313596.RB2501_00256"/>
<keyword evidence="2" id="KW-1185">Reference proteome</keyword>
<protein>
    <submittedName>
        <fullName evidence="1">Uncharacterized protein</fullName>
    </submittedName>
</protein>
<proteinExistence type="predicted"/>
<dbReference type="EMBL" id="CP001712">
    <property type="protein sequence ID" value="EAR14461.1"/>
    <property type="molecule type" value="Genomic_DNA"/>
</dbReference>
<accession>A4CNJ4</accession>
<evidence type="ECO:0000313" key="1">
    <source>
        <dbReference type="EMBL" id="EAR14461.1"/>
    </source>
</evidence>
<evidence type="ECO:0000313" key="2">
    <source>
        <dbReference type="Proteomes" id="UP000009049"/>
    </source>
</evidence>
<dbReference type="Proteomes" id="UP000009049">
    <property type="component" value="Chromosome"/>
</dbReference>